<dbReference type="EMBL" id="WHVB01000013">
    <property type="protein sequence ID" value="KAF8477747.1"/>
    <property type="molecule type" value="Genomic_DNA"/>
</dbReference>
<name>A0A9P5MST9_9AGAM</name>
<reference evidence="2" key="2">
    <citation type="journal article" date="2020" name="Nat. Commun.">
        <title>Large-scale genome sequencing of mycorrhizal fungi provides insights into the early evolution of symbiotic traits.</title>
        <authorList>
            <person name="Miyauchi S."/>
            <person name="Kiss E."/>
            <person name="Kuo A."/>
            <person name="Drula E."/>
            <person name="Kohler A."/>
            <person name="Sanchez-Garcia M."/>
            <person name="Morin E."/>
            <person name="Andreopoulos B."/>
            <person name="Barry K.W."/>
            <person name="Bonito G."/>
            <person name="Buee M."/>
            <person name="Carver A."/>
            <person name="Chen C."/>
            <person name="Cichocki N."/>
            <person name="Clum A."/>
            <person name="Culley D."/>
            <person name="Crous P.W."/>
            <person name="Fauchery L."/>
            <person name="Girlanda M."/>
            <person name="Hayes R.D."/>
            <person name="Keri Z."/>
            <person name="LaButti K."/>
            <person name="Lipzen A."/>
            <person name="Lombard V."/>
            <person name="Magnuson J."/>
            <person name="Maillard F."/>
            <person name="Murat C."/>
            <person name="Nolan M."/>
            <person name="Ohm R.A."/>
            <person name="Pangilinan J."/>
            <person name="Pereira M.F."/>
            <person name="Perotto S."/>
            <person name="Peter M."/>
            <person name="Pfister S."/>
            <person name="Riley R."/>
            <person name="Sitrit Y."/>
            <person name="Stielow J.B."/>
            <person name="Szollosi G."/>
            <person name="Zifcakova L."/>
            <person name="Stursova M."/>
            <person name="Spatafora J.W."/>
            <person name="Tedersoo L."/>
            <person name="Vaario L.M."/>
            <person name="Yamada A."/>
            <person name="Yan M."/>
            <person name="Wang P."/>
            <person name="Xu J."/>
            <person name="Bruns T."/>
            <person name="Baldrian P."/>
            <person name="Vilgalys R."/>
            <person name="Dunand C."/>
            <person name="Henrissat B."/>
            <person name="Grigoriev I.V."/>
            <person name="Hibbett D."/>
            <person name="Nagy L.G."/>
            <person name="Martin F.M."/>
        </authorList>
    </citation>
    <scope>NUCLEOTIDE SEQUENCE</scope>
    <source>
        <strain evidence="2">Prilba</strain>
    </source>
</reference>
<feature type="region of interest" description="Disordered" evidence="1">
    <location>
        <begin position="1"/>
        <end position="39"/>
    </location>
</feature>
<accession>A0A9P5MST9</accession>
<organism evidence="2 3">
    <name type="scientific">Russula ochroleuca</name>
    <dbReference type="NCBI Taxonomy" id="152965"/>
    <lineage>
        <taxon>Eukaryota</taxon>
        <taxon>Fungi</taxon>
        <taxon>Dikarya</taxon>
        <taxon>Basidiomycota</taxon>
        <taxon>Agaricomycotina</taxon>
        <taxon>Agaricomycetes</taxon>
        <taxon>Russulales</taxon>
        <taxon>Russulaceae</taxon>
        <taxon>Russula</taxon>
    </lineage>
</organism>
<reference evidence="2" key="1">
    <citation type="submission" date="2019-10" db="EMBL/GenBank/DDBJ databases">
        <authorList>
            <consortium name="DOE Joint Genome Institute"/>
            <person name="Kuo A."/>
            <person name="Miyauchi S."/>
            <person name="Kiss E."/>
            <person name="Drula E."/>
            <person name="Kohler A."/>
            <person name="Sanchez-Garcia M."/>
            <person name="Andreopoulos B."/>
            <person name="Barry K.W."/>
            <person name="Bonito G."/>
            <person name="Buee M."/>
            <person name="Carver A."/>
            <person name="Chen C."/>
            <person name="Cichocki N."/>
            <person name="Clum A."/>
            <person name="Culley D."/>
            <person name="Crous P.W."/>
            <person name="Fauchery L."/>
            <person name="Girlanda M."/>
            <person name="Hayes R."/>
            <person name="Keri Z."/>
            <person name="LaButti K."/>
            <person name="Lipzen A."/>
            <person name="Lombard V."/>
            <person name="Magnuson J."/>
            <person name="Maillard F."/>
            <person name="Morin E."/>
            <person name="Murat C."/>
            <person name="Nolan M."/>
            <person name="Ohm R."/>
            <person name="Pangilinan J."/>
            <person name="Pereira M."/>
            <person name="Perotto S."/>
            <person name="Peter M."/>
            <person name="Riley R."/>
            <person name="Sitrit Y."/>
            <person name="Stielow B."/>
            <person name="Szollosi G."/>
            <person name="Zifcakova L."/>
            <person name="Stursova M."/>
            <person name="Spatafora J.W."/>
            <person name="Tedersoo L."/>
            <person name="Vaario L.-M."/>
            <person name="Yamada A."/>
            <person name="Yan M."/>
            <person name="Wang P."/>
            <person name="Xu J."/>
            <person name="Bruns T."/>
            <person name="Baldrian P."/>
            <person name="Vilgalys R."/>
            <person name="Henrissat B."/>
            <person name="Grigoriev I.V."/>
            <person name="Hibbett D."/>
            <person name="Nagy L.G."/>
            <person name="Martin F.M."/>
        </authorList>
    </citation>
    <scope>NUCLEOTIDE SEQUENCE</scope>
    <source>
        <strain evidence="2">Prilba</strain>
    </source>
</reference>
<dbReference type="Proteomes" id="UP000759537">
    <property type="component" value="Unassembled WGS sequence"/>
</dbReference>
<evidence type="ECO:0000313" key="3">
    <source>
        <dbReference type="Proteomes" id="UP000759537"/>
    </source>
</evidence>
<protein>
    <submittedName>
        <fullName evidence="2">Uncharacterized protein</fullName>
    </submittedName>
</protein>
<evidence type="ECO:0000256" key="1">
    <source>
        <dbReference type="SAM" id="MobiDB-lite"/>
    </source>
</evidence>
<dbReference type="AlphaFoldDB" id="A0A9P5MST9"/>
<comment type="caution">
    <text evidence="2">The sequence shown here is derived from an EMBL/GenBank/DDBJ whole genome shotgun (WGS) entry which is preliminary data.</text>
</comment>
<sequence length="218" mass="24263">MLPRGENDDQDPAEPILSPAPVFESLPKSPSVQNGDAPSAFGAGVLRETQFDRISFQPPIAKGWLEWGLAHHDIIIVNTKLFGFVGKRRQALRMSKGMQPYGSRQSLKTTRVNYREADKEHARKYVYWGFSGRKEAVKASKQGNEADRVRPTTVCTQLTAAFRDWDCKRQVGTKGCDWLQAAEKPGAQGRSERGEDFGLNVAYGLLGGRDRPCLVKVL</sequence>
<dbReference type="OrthoDB" id="10515893at2759"/>
<gene>
    <name evidence="2" type="ORF">DFH94DRAFT_683432</name>
</gene>
<keyword evidence="3" id="KW-1185">Reference proteome</keyword>
<proteinExistence type="predicted"/>
<evidence type="ECO:0000313" key="2">
    <source>
        <dbReference type="EMBL" id="KAF8477747.1"/>
    </source>
</evidence>